<evidence type="ECO:0008006" key="7">
    <source>
        <dbReference type="Google" id="ProtNLM"/>
    </source>
</evidence>
<comment type="caution">
    <text evidence="5">The sequence shown here is derived from an EMBL/GenBank/DDBJ whole genome shotgun (WGS) entry which is preliminary data.</text>
</comment>
<evidence type="ECO:0000256" key="4">
    <source>
        <dbReference type="SAM" id="Phobius"/>
    </source>
</evidence>
<dbReference type="InterPro" id="IPR036640">
    <property type="entry name" value="ABC1_TM_sf"/>
</dbReference>
<sequence length="355" mass="40923">MRHLQFLVCLRASFRNVDCLSFFAYMSSSLTGLLYTTITYISALSVRELVKIEEHYAYSAVLKLILYNCIAIAGYIFLQTLSTYLWLLCHRNFQHKYTSLARQLYQDPKQYHWNASLIKQVTDVYGQSMGEFLQVAMSILAGICIIFSFDWKLSLVMFTLIPANLVLLLLDRLDQKCQNSNLHALNSTTNGAIKTLIKNSRNFAPAFHAFLKLQDFEEIFPGMVNTIFDVKAQVYYQIFKDKHVREERRIVILITGVIGLILAGLKFVEKKSRSSLRMRLRRKVAQWLQGDEFKEERIEPLLRMGSSTNLRCLRVLSTLFAAYVTSFFIDYRLALLRLVFAPVLVSSLILKVSGT</sequence>
<reference evidence="5 6" key="1">
    <citation type="submission" date="2024-11" db="EMBL/GenBank/DDBJ databases">
        <title>Adaptive evolution of stress response genes in parasites aligns with host niche diversity.</title>
        <authorList>
            <person name="Hahn C."/>
            <person name="Resl P."/>
        </authorList>
    </citation>
    <scope>NUCLEOTIDE SEQUENCE [LARGE SCALE GENOMIC DNA]</scope>
    <source>
        <strain evidence="5">EGGRZ-B1_66</strain>
        <tissue evidence="5">Body</tissue>
    </source>
</reference>
<evidence type="ECO:0000313" key="5">
    <source>
        <dbReference type="EMBL" id="KAL3313647.1"/>
    </source>
</evidence>
<dbReference type="SUPFAM" id="SSF90123">
    <property type="entry name" value="ABC transporter transmembrane region"/>
    <property type="match status" value="1"/>
</dbReference>
<feature type="transmembrane region" description="Helical" evidence="4">
    <location>
        <begin position="154"/>
        <end position="170"/>
    </location>
</feature>
<evidence type="ECO:0000256" key="2">
    <source>
        <dbReference type="ARBA" id="ARBA00022989"/>
    </source>
</evidence>
<accession>A0ABD2Q3C8</accession>
<dbReference type="Gene3D" id="1.20.1560.10">
    <property type="entry name" value="ABC transporter type 1, transmembrane domain"/>
    <property type="match status" value="1"/>
</dbReference>
<name>A0ABD2Q3C8_9PLAT</name>
<evidence type="ECO:0000256" key="3">
    <source>
        <dbReference type="ARBA" id="ARBA00023136"/>
    </source>
</evidence>
<keyword evidence="1 4" id="KW-0812">Transmembrane</keyword>
<evidence type="ECO:0000256" key="1">
    <source>
        <dbReference type="ARBA" id="ARBA00022692"/>
    </source>
</evidence>
<protein>
    <recommendedName>
        <fullName evidence="7">ABC transmembrane type-1 domain-containing protein</fullName>
    </recommendedName>
</protein>
<dbReference type="AlphaFoldDB" id="A0ABD2Q3C8"/>
<keyword evidence="6" id="KW-1185">Reference proteome</keyword>
<feature type="transmembrane region" description="Helical" evidence="4">
    <location>
        <begin position="56"/>
        <end position="78"/>
    </location>
</feature>
<dbReference type="EMBL" id="JBJKFK010001237">
    <property type="protein sequence ID" value="KAL3313647.1"/>
    <property type="molecule type" value="Genomic_DNA"/>
</dbReference>
<feature type="transmembrane region" description="Helical" evidence="4">
    <location>
        <begin position="335"/>
        <end position="353"/>
    </location>
</feature>
<keyword evidence="2 4" id="KW-1133">Transmembrane helix</keyword>
<feature type="transmembrane region" description="Helical" evidence="4">
    <location>
        <begin position="250"/>
        <end position="268"/>
    </location>
</feature>
<organism evidence="5 6">
    <name type="scientific">Cichlidogyrus casuarinus</name>
    <dbReference type="NCBI Taxonomy" id="1844966"/>
    <lineage>
        <taxon>Eukaryota</taxon>
        <taxon>Metazoa</taxon>
        <taxon>Spiralia</taxon>
        <taxon>Lophotrochozoa</taxon>
        <taxon>Platyhelminthes</taxon>
        <taxon>Monogenea</taxon>
        <taxon>Monopisthocotylea</taxon>
        <taxon>Dactylogyridea</taxon>
        <taxon>Ancyrocephalidae</taxon>
        <taxon>Cichlidogyrus</taxon>
    </lineage>
</organism>
<proteinExistence type="predicted"/>
<feature type="transmembrane region" description="Helical" evidence="4">
    <location>
        <begin position="25"/>
        <end position="44"/>
    </location>
</feature>
<dbReference type="Proteomes" id="UP001626550">
    <property type="component" value="Unassembled WGS sequence"/>
</dbReference>
<keyword evidence="3 4" id="KW-0472">Membrane</keyword>
<feature type="transmembrane region" description="Helical" evidence="4">
    <location>
        <begin position="132"/>
        <end position="149"/>
    </location>
</feature>
<evidence type="ECO:0000313" key="6">
    <source>
        <dbReference type="Proteomes" id="UP001626550"/>
    </source>
</evidence>
<gene>
    <name evidence="5" type="ORF">Ciccas_007749</name>
</gene>